<evidence type="ECO:0000313" key="1">
    <source>
        <dbReference type="EMBL" id="KAG0421227.1"/>
    </source>
</evidence>
<dbReference type="Proteomes" id="UP000805193">
    <property type="component" value="Unassembled WGS sequence"/>
</dbReference>
<accession>A0AC60PL13</accession>
<protein>
    <submittedName>
        <fullName evidence="1">Uncharacterized protein</fullName>
    </submittedName>
</protein>
<dbReference type="EMBL" id="JABSTQ010010402">
    <property type="protein sequence ID" value="KAG0421227.1"/>
    <property type="molecule type" value="Genomic_DNA"/>
</dbReference>
<name>A0AC60PL13_IXOPE</name>
<reference evidence="1 2" key="1">
    <citation type="journal article" date="2020" name="Cell">
        <title>Large-Scale Comparative Analyses of Tick Genomes Elucidate Their Genetic Diversity and Vector Capacities.</title>
        <authorList>
            <consortium name="Tick Genome and Microbiome Consortium (TIGMIC)"/>
            <person name="Jia N."/>
            <person name="Wang J."/>
            <person name="Shi W."/>
            <person name="Du L."/>
            <person name="Sun Y."/>
            <person name="Zhan W."/>
            <person name="Jiang J.F."/>
            <person name="Wang Q."/>
            <person name="Zhang B."/>
            <person name="Ji P."/>
            <person name="Bell-Sakyi L."/>
            <person name="Cui X.M."/>
            <person name="Yuan T.T."/>
            <person name="Jiang B.G."/>
            <person name="Yang W.F."/>
            <person name="Lam T.T."/>
            <person name="Chang Q.C."/>
            <person name="Ding S.J."/>
            <person name="Wang X.J."/>
            <person name="Zhu J.G."/>
            <person name="Ruan X.D."/>
            <person name="Zhao L."/>
            <person name="Wei J.T."/>
            <person name="Ye R.Z."/>
            <person name="Que T.C."/>
            <person name="Du C.H."/>
            <person name="Zhou Y.H."/>
            <person name="Cheng J.X."/>
            <person name="Dai P.F."/>
            <person name="Guo W.B."/>
            <person name="Han X.H."/>
            <person name="Huang E.J."/>
            <person name="Li L.F."/>
            <person name="Wei W."/>
            <person name="Gao Y.C."/>
            <person name="Liu J.Z."/>
            <person name="Shao H.Z."/>
            <person name="Wang X."/>
            <person name="Wang C.C."/>
            <person name="Yang T.C."/>
            <person name="Huo Q.B."/>
            <person name="Li W."/>
            <person name="Chen H.Y."/>
            <person name="Chen S.E."/>
            <person name="Zhou L.G."/>
            <person name="Ni X.B."/>
            <person name="Tian J.H."/>
            <person name="Sheng Y."/>
            <person name="Liu T."/>
            <person name="Pan Y.S."/>
            <person name="Xia L.Y."/>
            <person name="Li J."/>
            <person name="Zhao F."/>
            <person name="Cao W.C."/>
        </authorList>
    </citation>
    <scope>NUCLEOTIDE SEQUENCE [LARGE SCALE GENOMIC DNA]</scope>
    <source>
        <strain evidence="1">Iper-2018</strain>
    </source>
</reference>
<organism evidence="1 2">
    <name type="scientific">Ixodes persulcatus</name>
    <name type="common">Taiga tick</name>
    <dbReference type="NCBI Taxonomy" id="34615"/>
    <lineage>
        <taxon>Eukaryota</taxon>
        <taxon>Metazoa</taxon>
        <taxon>Ecdysozoa</taxon>
        <taxon>Arthropoda</taxon>
        <taxon>Chelicerata</taxon>
        <taxon>Arachnida</taxon>
        <taxon>Acari</taxon>
        <taxon>Parasitiformes</taxon>
        <taxon>Ixodida</taxon>
        <taxon>Ixodoidea</taxon>
        <taxon>Ixodidae</taxon>
        <taxon>Ixodinae</taxon>
        <taxon>Ixodes</taxon>
    </lineage>
</organism>
<evidence type="ECO:0000313" key="2">
    <source>
        <dbReference type="Proteomes" id="UP000805193"/>
    </source>
</evidence>
<gene>
    <name evidence="1" type="ORF">HPB47_002882</name>
</gene>
<comment type="caution">
    <text evidence="1">The sequence shown here is derived from an EMBL/GenBank/DDBJ whole genome shotgun (WGS) entry which is preliminary data.</text>
</comment>
<keyword evidence="2" id="KW-1185">Reference proteome</keyword>
<proteinExistence type="predicted"/>
<sequence length="95" mass="11080">MLVLNAFRCHNTEEVTTRLADDKTDLVIIPDGMTSVLLPMDVCLNKPFKAHVTSMCTEWIAEEQYDLTWTGRICKPNIAVLRKWIIMRGRRFLQR</sequence>